<accession>A0A8J2Z3T7</accession>
<dbReference type="InterPro" id="IPR017453">
    <property type="entry name" value="GCV_H_sub"/>
</dbReference>
<reference evidence="6" key="1">
    <citation type="journal article" date="2014" name="Int. J. Syst. Evol. Microbiol.">
        <title>Complete genome sequence of Corynebacterium casei LMG S-19264T (=DSM 44701T), isolated from a smear-ripened cheese.</title>
        <authorList>
            <consortium name="US DOE Joint Genome Institute (JGI-PGF)"/>
            <person name="Walter F."/>
            <person name="Albersmeier A."/>
            <person name="Kalinowski J."/>
            <person name="Ruckert C."/>
        </authorList>
    </citation>
    <scope>NUCLEOTIDE SEQUENCE</scope>
    <source>
        <strain evidence="6">CGMCC 1.15758</strain>
    </source>
</reference>
<evidence type="ECO:0000259" key="5">
    <source>
        <dbReference type="PROSITE" id="PS50968"/>
    </source>
</evidence>
<dbReference type="Pfam" id="PF01597">
    <property type="entry name" value="GCV_H"/>
    <property type="match status" value="1"/>
</dbReference>
<dbReference type="SUPFAM" id="SSF51230">
    <property type="entry name" value="Single hybrid motif"/>
    <property type="match status" value="1"/>
</dbReference>
<keyword evidence="7" id="KW-1185">Reference proteome</keyword>
<dbReference type="PROSITE" id="PS00189">
    <property type="entry name" value="LIPOYL"/>
    <property type="match status" value="1"/>
</dbReference>
<dbReference type="RefSeq" id="WP_117001978.1">
    <property type="nucleotide sequence ID" value="NZ_BMJS01000008.1"/>
</dbReference>
<gene>
    <name evidence="6" type="primary">gcvH1</name>
    <name evidence="3" type="synonym">gcvH</name>
    <name evidence="6" type="ORF">GCM10010995_10500</name>
</gene>
<organism evidence="6 7">
    <name type="scientific">Cysteiniphilum litorale</name>
    <dbReference type="NCBI Taxonomy" id="2056700"/>
    <lineage>
        <taxon>Bacteria</taxon>
        <taxon>Pseudomonadati</taxon>
        <taxon>Pseudomonadota</taxon>
        <taxon>Gammaproteobacteria</taxon>
        <taxon>Thiotrichales</taxon>
        <taxon>Fastidiosibacteraceae</taxon>
        <taxon>Cysteiniphilum</taxon>
    </lineage>
</organism>
<comment type="caution">
    <text evidence="6">The sequence shown here is derived from an EMBL/GenBank/DDBJ whole genome shotgun (WGS) entry which is preliminary data.</text>
</comment>
<evidence type="ECO:0000256" key="3">
    <source>
        <dbReference type="HAMAP-Rule" id="MF_00272"/>
    </source>
</evidence>
<dbReference type="Proteomes" id="UP000636949">
    <property type="component" value="Unassembled WGS sequence"/>
</dbReference>
<proteinExistence type="inferred from homology"/>
<dbReference type="PROSITE" id="PS50968">
    <property type="entry name" value="BIOTINYL_LIPOYL"/>
    <property type="match status" value="1"/>
</dbReference>
<reference evidence="6" key="2">
    <citation type="submission" date="2020-09" db="EMBL/GenBank/DDBJ databases">
        <authorList>
            <person name="Sun Q."/>
            <person name="Zhou Y."/>
        </authorList>
    </citation>
    <scope>NUCLEOTIDE SEQUENCE</scope>
    <source>
        <strain evidence="6">CGMCC 1.15758</strain>
    </source>
</reference>
<feature type="modified residue" description="N6-lipoyllysine" evidence="3 4">
    <location>
        <position position="64"/>
    </location>
</feature>
<evidence type="ECO:0000313" key="6">
    <source>
        <dbReference type="EMBL" id="GGF95153.1"/>
    </source>
</evidence>
<dbReference type="GO" id="GO:0019464">
    <property type="term" value="P:glycine decarboxylation via glycine cleavage system"/>
    <property type="evidence" value="ECO:0007669"/>
    <property type="project" value="UniProtKB-UniRule"/>
</dbReference>
<evidence type="ECO:0000313" key="7">
    <source>
        <dbReference type="Proteomes" id="UP000636949"/>
    </source>
</evidence>
<name>A0A8J2Z3T7_9GAMM</name>
<dbReference type="InterPro" id="IPR033753">
    <property type="entry name" value="GCV_H/Fam206"/>
</dbReference>
<dbReference type="HAMAP" id="MF_00272">
    <property type="entry name" value="GcvH"/>
    <property type="match status" value="1"/>
</dbReference>
<dbReference type="PANTHER" id="PTHR11715">
    <property type="entry name" value="GLYCINE CLEAVAGE SYSTEM H PROTEIN"/>
    <property type="match status" value="1"/>
</dbReference>
<dbReference type="OrthoDB" id="9796712at2"/>
<comment type="function">
    <text evidence="3">The glycine cleavage system catalyzes the degradation of glycine. The H protein shuttles the methylamine group of glycine from the P protein to the T protein.</text>
</comment>
<comment type="similarity">
    <text evidence="1 3">Belongs to the GcvH family.</text>
</comment>
<dbReference type="GO" id="GO:0005960">
    <property type="term" value="C:glycine cleavage complex"/>
    <property type="evidence" value="ECO:0007669"/>
    <property type="project" value="InterPro"/>
</dbReference>
<feature type="domain" description="Lipoyl-binding" evidence="5">
    <location>
        <begin position="23"/>
        <end position="105"/>
    </location>
</feature>
<evidence type="ECO:0000256" key="1">
    <source>
        <dbReference type="ARBA" id="ARBA00009249"/>
    </source>
</evidence>
<evidence type="ECO:0000256" key="4">
    <source>
        <dbReference type="PIRSR" id="PIRSR617453-50"/>
    </source>
</evidence>
<sequence length="127" mass="13971">MAEIREECRYSKSHEWVRVEGDIAVCGIDDFAQSSAGELVFVELPELDDEVKAGDDVCVVESVKAASDVYAPVSGTIVEVNEALIDSPSMVNEGCYDEGWLFKIKMDDPTELDDLLSAEEYAEELDA</sequence>
<dbReference type="InterPro" id="IPR003016">
    <property type="entry name" value="2-oxoA_DH_lipoyl-BS"/>
</dbReference>
<dbReference type="InterPro" id="IPR011053">
    <property type="entry name" value="Single_hybrid_motif"/>
</dbReference>
<comment type="cofactor">
    <cofactor evidence="3">
        <name>(R)-lipoate</name>
        <dbReference type="ChEBI" id="CHEBI:83088"/>
    </cofactor>
    <text evidence="3">Binds 1 lipoyl cofactor covalently.</text>
</comment>
<dbReference type="Gene3D" id="2.40.50.100">
    <property type="match status" value="1"/>
</dbReference>
<dbReference type="EMBL" id="BMJS01000008">
    <property type="protein sequence ID" value="GGF95153.1"/>
    <property type="molecule type" value="Genomic_DNA"/>
</dbReference>
<dbReference type="PANTHER" id="PTHR11715:SF3">
    <property type="entry name" value="GLYCINE CLEAVAGE SYSTEM H PROTEIN-RELATED"/>
    <property type="match status" value="1"/>
</dbReference>
<dbReference type="NCBIfam" id="NF002270">
    <property type="entry name" value="PRK01202.1"/>
    <property type="match status" value="1"/>
</dbReference>
<evidence type="ECO:0000256" key="2">
    <source>
        <dbReference type="ARBA" id="ARBA00022823"/>
    </source>
</evidence>
<dbReference type="AlphaFoldDB" id="A0A8J2Z3T7"/>
<protein>
    <recommendedName>
        <fullName evidence="3">Glycine cleavage system H protein</fullName>
    </recommendedName>
</protein>
<dbReference type="GO" id="GO:0009249">
    <property type="term" value="P:protein lipoylation"/>
    <property type="evidence" value="ECO:0007669"/>
    <property type="project" value="TreeGrafter"/>
</dbReference>
<keyword evidence="2 3" id="KW-0450">Lipoyl</keyword>
<dbReference type="NCBIfam" id="TIGR00527">
    <property type="entry name" value="gcvH"/>
    <property type="match status" value="1"/>
</dbReference>
<dbReference type="InterPro" id="IPR002930">
    <property type="entry name" value="GCV_H"/>
</dbReference>
<dbReference type="InterPro" id="IPR000089">
    <property type="entry name" value="Biotin_lipoyl"/>
</dbReference>
<dbReference type="CDD" id="cd06848">
    <property type="entry name" value="GCS_H"/>
    <property type="match status" value="1"/>
</dbReference>
<dbReference type="GO" id="GO:0005829">
    <property type="term" value="C:cytosol"/>
    <property type="evidence" value="ECO:0007669"/>
    <property type="project" value="TreeGrafter"/>
</dbReference>
<comment type="subunit">
    <text evidence="3">The glycine cleavage system is composed of four proteins: P, T, L and H.</text>
</comment>